<dbReference type="Gene3D" id="3.30.30.10">
    <property type="entry name" value="Knottin, scorpion toxin-like"/>
    <property type="match status" value="1"/>
</dbReference>
<comment type="similarity">
    <text evidence="1">Belongs to the invertebrate defensin family.</text>
</comment>
<keyword evidence="2" id="KW-0732">Signal</keyword>
<evidence type="ECO:0000256" key="1">
    <source>
        <dbReference type="ARBA" id="ARBA00007085"/>
    </source>
</evidence>
<evidence type="ECO:0000256" key="2">
    <source>
        <dbReference type="SAM" id="SignalP"/>
    </source>
</evidence>
<organism evidence="3 4">
    <name type="scientific">Aspergillus avenaceus</name>
    <dbReference type="NCBI Taxonomy" id="36643"/>
    <lineage>
        <taxon>Eukaryota</taxon>
        <taxon>Fungi</taxon>
        <taxon>Dikarya</taxon>
        <taxon>Ascomycota</taxon>
        <taxon>Pezizomycotina</taxon>
        <taxon>Eurotiomycetes</taxon>
        <taxon>Eurotiomycetidae</taxon>
        <taxon>Eurotiales</taxon>
        <taxon>Aspergillaceae</taxon>
        <taxon>Aspergillus</taxon>
        <taxon>Aspergillus subgen. Circumdati</taxon>
    </lineage>
</organism>
<dbReference type="Proteomes" id="UP000325780">
    <property type="component" value="Unassembled WGS sequence"/>
</dbReference>
<dbReference type="OrthoDB" id="4245109at2759"/>
<feature type="signal peptide" evidence="2">
    <location>
        <begin position="1"/>
        <end position="18"/>
    </location>
</feature>
<reference evidence="3 4" key="1">
    <citation type="submission" date="2019-04" db="EMBL/GenBank/DDBJ databases">
        <title>Friends and foes A comparative genomics study of 23 Aspergillus species from section Flavi.</title>
        <authorList>
            <consortium name="DOE Joint Genome Institute"/>
            <person name="Kjaerbolling I."/>
            <person name="Vesth T."/>
            <person name="Frisvad J.C."/>
            <person name="Nybo J.L."/>
            <person name="Theobald S."/>
            <person name="Kildgaard S."/>
            <person name="Isbrandt T."/>
            <person name="Kuo A."/>
            <person name="Sato A."/>
            <person name="Lyhne E.K."/>
            <person name="Kogle M.E."/>
            <person name="Wiebenga A."/>
            <person name="Kun R.S."/>
            <person name="Lubbers R.J."/>
            <person name="Makela M.R."/>
            <person name="Barry K."/>
            <person name="Chovatia M."/>
            <person name="Clum A."/>
            <person name="Daum C."/>
            <person name="Haridas S."/>
            <person name="He G."/>
            <person name="LaButti K."/>
            <person name="Lipzen A."/>
            <person name="Mondo S."/>
            <person name="Riley R."/>
            <person name="Salamov A."/>
            <person name="Simmons B.A."/>
            <person name="Magnuson J.K."/>
            <person name="Henrissat B."/>
            <person name="Mortensen U.H."/>
            <person name="Larsen T.O."/>
            <person name="Devries R.P."/>
            <person name="Grigoriev I.V."/>
            <person name="Machida M."/>
            <person name="Baker S.E."/>
            <person name="Andersen M.R."/>
        </authorList>
    </citation>
    <scope>NUCLEOTIDE SEQUENCE [LARGE SCALE GENOMIC DNA]</scope>
    <source>
        <strain evidence="3 4">IBT 18842</strain>
    </source>
</reference>
<evidence type="ECO:0000313" key="4">
    <source>
        <dbReference type="Proteomes" id="UP000325780"/>
    </source>
</evidence>
<name>A0A5N6TM85_ASPAV</name>
<evidence type="ECO:0000313" key="3">
    <source>
        <dbReference type="EMBL" id="KAE8147400.1"/>
    </source>
</evidence>
<dbReference type="AlphaFoldDB" id="A0A5N6TM85"/>
<feature type="chain" id="PRO_5025055415" description="Invertebrate defensins family profile domain-containing protein" evidence="2">
    <location>
        <begin position="19"/>
        <end position="76"/>
    </location>
</feature>
<keyword evidence="4" id="KW-1185">Reference proteome</keyword>
<protein>
    <recommendedName>
        <fullName evidence="5">Invertebrate defensins family profile domain-containing protein</fullName>
    </recommendedName>
</protein>
<dbReference type="EMBL" id="ML742209">
    <property type="protein sequence ID" value="KAE8147400.1"/>
    <property type="molecule type" value="Genomic_DNA"/>
</dbReference>
<accession>A0A5N6TM85</accession>
<dbReference type="InterPro" id="IPR036574">
    <property type="entry name" value="Scorpion_toxin-like_sf"/>
</dbReference>
<dbReference type="SUPFAM" id="SSF57095">
    <property type="entry name" value="Scorpion toxin-like"/>
    <property type="match status" value="1"/>
</dbReference>
<proteinExistence type="inferred from homology"/>
<evidence type="ECO:0008006" key="5">
    <source>
        <dbReference type="Google" id="ProtNLM"/>
    </source>
</evidence>
<sequence>MKLLSAIVSIAFLPLVLGVPLRDAVLKSDTSCQVEGGDDIANLTCRNTCIRQGPGWSGGYCDEKQICHCTVGVSSV</sequence>
<gene>
    <name evidence="3" type="ORF">BDV25DRAFT_142786</name>
</gene>